<evidence type="ECO:0000313" key="2">
    <source>
        <dbReference type="Proteomes" id="UP000005723"/>
    </source>
</evidence>
<dbReference type="HOGENOM" id="CLU_112915_0_0_6"/>
<dbReference type="InterPro" id="IPR010858">
    <property type="entry name" value="DUF1481"/>
</dbReference>
<proteinExistence type="predicted"/>
<evidence type="ECO:0008006" key="3">
    <source>
        <dbReference type="Google" id="ProtNLM"/>
    </source>
</evidence>
<dbReference type="STRING" id="667129.HMPREF0758_1677"/>
<protein>
    <recommendedName>
        <fullName evidence="3">DUF1481 domain-containing protein</fullName>
    </recommendedName>
</protein>
<dbReference type="AlphaFoldDB" id="D4E0H7"/>
<accession>D4E0H7</accession>
<comment type="caution">
    <text evidence="1">The sequence shown here is derived from an EMBL/GenBank/DDBJ whole genome shotgun (WGS) entry which is preliminary data.</text>
</comment>
<dbReference type="EMBL" id="ADBY01000028">
    <property type="protein sequence ID" value="EFE96702.1"/>
    <property type="molecule type" value="Genomic_DNA"/>
</dbReference>
<evidence type="ECO:0000313" key="1">
    <source>
        <dbReference type="EMBL" id="EFE96702.1"/>
    </source>
</evidence>
<name>D4E0H7_SEROD</name>
<dbReference type="PROSITE" id="PS51257">
    <property type="entry name" value="PROKAR_LIPOPROTEIN"/>
    <property type="match status" value="1"/>
</dbReference>
<dbReference type="Proteomes" id="UP000005723">
    <property type="component" value="Unassembled WGS sequence"/>
</dbReference>
<organism evidence="1 2">
    <name type="scientific">Serratia odorifera DSM 4582</name>
    <dbReference type="NCBI Taxonomy" id="667129"/>
    <lineage>
        <taxon>Bacteria</taxon>
        <taxon>Pseudomonadati</taxon>
        <taxon>Pseudomonadota</taxon>
        <taxon>Gammaproteobacteria</taxon>
        <taxon>Enterobacterales</taxon>
        <taxon>Yersiniaceae</taxon>
        <taxon>Serratia</taxon>
    </lineage>
</organism>
<gene>
    <name evidence="1" type="ORF">HMPREF0758_1677</name>
</gene>
<dbReference type="Pfam" id="PF07356">
    <property type="entry name" value="DUF1481"/>
    <property type="match status" value="1"/>
</dbReference>
<reference evidence="1 2" key="1">
    <citation type="submission" date="2010-01" db="EMBL/GenBank/DDBJ databases">
        <authorList>
            <person name="Muzny D."/>
            <person name="Qin X."/>
            <person name="Deng J."/>
            <person name="Jiang H."/>
            <person name="Liu Y."/>
            <person name="Qu J."/>
            <person name="Song X.-Z."/>
            <person name="Zhang L."/>
            <person name="Thornton R."/>
            <person name="Coyle M."/>
            <person name="Francisco L."/>
            <person name="Jackson L."/>
            <person name="Javaid M."/>
            <person name="Korchina V."/>
            <person name="Kovar C."/>
            <person name="Mata R."/>
            <person name="Mathew T."/>
            <person name="Ngo R."/>
            <person name="Nguyen L."/>
            <person name="Nguyen N."/>
            <person name="Okwuonu G."/>
            <person name="Ongeri F."/>
            <person name="Pham C."/>
            <person name="Simmons D."/>
            <person name="Wilczek-Boney K."/>
            <person name="Hale W."/>
            <person name="Jakkamsetti A."/>
            <person name="Pham P."/>
            <person name="Ruth R."/>
            <person name="San Lucas F."/>
            <person name="Warren J."/>
            <person name="Zhang J."/>
            <person name="Zhao Z."/>
            <person name="Zhou C."/>
            <person name="Zhu D."/>
            <person name="Lee S."/>
            <person name="Bess C."/>
            <person name="Blankenburg K."/>
            <person name="Forbes L."/>
            <person name="Fu Q."/>
            <person name="Gubbala S."/>
            <person name="Hirani K."/>
            <person name="Jayaseelan J.C."/>
            <person name="Lara F."/>
            <person name="Munidasa M."/>
            <person name="Palculict T."/>
            <person name="Patil S."/>
            <person name="Pu L.-L."/>
            <person name="Saada N."/>
            <person name="Tang L."/>
            <person name="Weissenberger G."/>
            <person name="Zhu Y."/>
            <person name="Hemphill L."/>
            <person name="Shang Y."/>
            <person name="Youmans B."/>
            <person name="Ayvaz T."/>
            <person name="Ross M."/>
            <person name="Santibanez J."/>
            <person name="Aqrawi P."/>
            <person name="Gross S."/>
            <person name="Joshi V."/>
            <person name="Fowler G."/>
            <person name="Nazareth L."/>
            <person name="Reid J."/>
            <person name="Worley K."/>
            <person name="Petrosino J."/>
            <person name="Highlander S."/>
            <person name="Gibbs R."/>
        </authorList>
    </citation>
    <scope>NUCLEOTIDE SEQUENCE [LARGE SCALE GENOMIC DNA]</scope>
    <source>
        <strain evidence="1 2">DSM 4582</strain>
    </source>
</reference>
<sequence length="233" mass="26243">MLVKRLNRGALKPLLFVRRALIVIGVAAGLGACSWHQDPPSFTASGYVADQGAIRLWRKDDDRQHPQVLMTVYSPYRGIGTVTTHYEYQNGELRQIKRVDADGNKDSIQLRFADDGTVSFMQRQLATRREQLSSDDIARYKYQARRVLELSNALRAGKVQLLQGRWQQGTVQTCAGERINPGLNSSSNAWIERRAQNSSGPLSIAWLEAPEGRELLLVANEDFCNWEPKESSL</sequence>
<keyword evidence="2" id="KW-1185">Reference proteome</keyword>